<feature type="repeat" description="PPR" evidence="2">
    <location>
        <begin position="502"/>
        <end position="536"/>
    </location>
</feature>
<keyword evidence="1" id="KW-0677">Repeat</keyword>
<dbReference type="AlphaFoldDB" id="A0A2V3J5Z5"/>
<evidence type="ECO:0000256" key="3">
    <source>
        <dbReference type="SAM" id="MobiDB-lite"/>
    </source>
</evidence>
<reference evidence="4 5" key="1">
    <citation type="journal article" date="2018" name="Mol. Biol. Evol.">
        <title>Analysis of the draft genome of the red seaweed Gracilariopsis chorda provides insights into genome size evolution in Rhodophyta.</title>
        <authorList>
            <person name="Lee J."/>
            <person name="Yang E.C."/>
            <person name="Graf L."/>
            <person name="Yang J.H."/>
            <person name="Qiu H."/>
            <person name="Zel Zion U."/>
            <person name="Chan C.X."/>
            <person name="Stephens T.G."/>
            <person name="Weber A.P.M."/>
            <person name="Boo G.H."/>
            <person name="Boo S.M."/>
            <person name="Kim K.M."/>
            <person name="Shin Y."/>
            <person name="Jung M."/>
            <person name="Lee S.J."/>
            <person name="Yim H.S."/>
            <person name="Lee J.H."/>
            <person name="Bhattacharya D."/>
            <person name="Yoon H.S."/>
        </authorList>
    </citation>
    <scope>NUCLEOTIDE SEQUENCE [LARGE SCALE GENOMIC DNA]</scope>
    <source>
        <strain evidence="4 5">SKKU-2015</strain>
        <tissue evidence="4">Whole body</tissue>
    </source>
</reference>
<dbReference type="InterPro" id="IPR002885">
    <property type="entry name" value="PPR_rpt"/>
</dbReference>
<dbReference type="EMBL" id="NBIV01000001">
    <property type="protein sequence ID" value="PXF49848.1"/>
    <property type="molecule type" value="Genomic_DNA"/>
</dbReference>
<dbReference type="PANTHER" id="PTHR47936:SF1">
    <property type="entry name" value="PENTATRICOPEPTIDE REPEAT-CONTAINING PROTEIN GUN1, CHLOROPLASTIC"/>
    <property type="match status" value="1"/>
</dbReference>
<name>A0A2V3J5Z5_9FLOR</name>
<dbReference type="Gene3D" id="1.25.40.10">
    <property type="entry name" value="Tetratricopeptide repeat domain"/>
    <property type="match status" value="6"/>
</dbReference>
<dbReference type="NCBIfam" id="TIGR00756">
    <property type="entry name" value="PPR"/>
    <property type="match status" value="9"/>
</dbReference>
<evidence type="ECO:0000256" key="1">
    <source>
        <dbReference type="ARBA" id="ARBA00022737"/>
    </source>
</evidence>
<dbReference type="PROSITE" id="PS51375">
    <property type="entry name" value="PPR"/>
    <property type="match status" value="10"/>
</dbReference>
<feature type="repeat" description="PPR" evidence="2">
    <location>
        <begin position="464"/>
        <end position="501"/>
    </location>
</feature>
<evidence type="ECO:0000313" key="5">
    <source>
        <dbReference type="Proteomes" id="UP000247409"/>
    </source>
</evidence>
<feature type="compositionally biased region" description="Polar residues" evidence="3">
    <location>
        <begin position="1"/>
        <end position="15"/>
    </location>
</feature>
<dbReference type="OrthoDB" id="185373at2759"/>
<keyword evidence="5" id="KW-1185">Reference proteome</keyword>
<dbReference type="STRING" id="448386.A0A2V3J5Z5"/>
<feature type="repeat" description="PPR" evidence="2">
    <location>
        <begin position="358"/>
        <end position="392"/>
    </location>
</feature>
<dbReference type="Proteomes" id="UP000247409">
    <property type="component" value="Unassembled WGS sequence"/>
</dbReference>
<organism evidence="4 5">
    <name type="scientific">Gracilariopsis chorda</name>
    <dbReference type="NCBI Taxonomy" id="448386"/>
    <lineage>
        <taxon>Eukaryota</taxon>
        <taxon>Rhodophyta</taxon>
        <taxon>Florideophyceae</taxon>
        <taxon>Rhodymeniophycidae</taxon>
        <taxon>Gracilariales</taxon>
        <taxon>Gracilariaceae</taxon>
        <taxon>Gracilariopsis</taxon>
    </lineage>
</organism>
<comment type="caution">
    <text evidence="4">The sequence shown here is derived from an EMBL/GenBank/DDBJ whole genome shotgun (WGS) entry which is preliminary data.</text>
</comment>
<feature type="region of interest" description="Disordered" evidence="3">
    <location>
        <begin position="1"/>
        <end position="27"/>
    </location>
</feature>
<dbReference type="Pfam" id="PF01535">
    <property type="entry name" value="PPR"/>
    <property type="match status" value="3"/>
</dbReference>
<accession>A0A2V3J5Z5</accession>
<gene>
    <name evidence="4" type="ORF">BWQ96_00008</name>
</gene>
<dbReference type="PANTHER" id="PTHR47936">
    <property type="entry name" value="PPR_LONG DOMAIN-CONTAINING PROTEIN"/>
    <property type="match status" value="1"/>
</dbReference>
<feature type="repeat" description="PPR" evidence="2">
    <location>
        <begin position="322"/>
        <end position="356"/>
    </location>
</feature>
<evidence type="ECO:0000256" key="2">
    <source>
        <dbReference type="PROSITE-ProRule" id="PRU00708"/>
    </source>
</evidence>
<proteinExistence type="predicted"/>
<evidence type="ECO:0000313" key="4">
    <source>
        <dbReference type="EMBL" id="PXF49848.1"/>
    </source>
</evidence>
<protein>
    <submittedName>
        <fullName evidence="4">Pentatricopeptide repeat-containing protein</fullName>
    </submittedName>
</protein>
<feature type="repeat" description="PPR" evidence="2">
    <location>
        <begin position="393"/>
        <end position="428"/>
    </location>
</feature>
<dbReference type="InterPro" id="IPR011990">
    <property type="entry name" value="TPR-like_helical_dom_sf"/>
</dbReference>
<feature type="repeat" description="PPR" evidence="2">
    <location>
        <begin position="644"/>
        <end position="678"/>
    </location>
</feature>
<feature type="repeat" description="PPR" evidence="2">
    <location>
        <begin position="429"/>
        <end position="463"/>
    </location>
</feature>
<dbReference type="Pfam" id="PF13812">
    <property type="entry name" value="PPR_3"/>
    <property type="match status" value="2"/>
</dbReference>
<feature type="repeat" description="PPR" evidence="2">
    <location>
        <begin position="287"/>
        <end position="321"/>
    </location>
</feature>
<feature type="repeat" description="PPR" evidence="2">
    <location>
        <begin position="609"/>
        <end position="643"/>
    </location>
</feature>
<dbReference type="Pfam" id="PF13041">
    <property type="entry name" value="PPR_2"/>
    <property type="match status" value="3"/>
</dbReference>
<feature type="repeat" description="PPR" evidence="2">
    <location>
        <begin position="574"/>
        <end position="608"/>
    </location>
</feature>
<sequence length="888" mass="98752">MPSMSITPPRQTTFNRRPARPHRPNGDSLLQTIHDAVVNEHLGVALSILNENPVLRLPDHIAQEFAAKLRQRGQYEHLKQVSNHASPSKGIMDLLSIAQQGARLDAGPSEFRTRLLRLARHGRLNECFSLIDSSPSETVDADVLEALLRTAARSAHVSKAHYVLHVLFPQYCLRPTAIAFSCFVDACGRAGNMRRALGTLSDPDFVRLPKVDQTIIYEKVIDACIRCRSVRKAQVLLRRMIQNSIPRTQKIFDCLLSASGTKGNTRQVEESLAILSQMRRDGFSAQKISTYNALIRGAARAGKFTDAMNVYSTLRESSVKPNLDTYNALLSSFARAAQPDKAFNTLRSMQEEPMIVPNAVSYNWVVNACARSGDVDRAFDVANTMQEEGIRLNVVTYNNLLQACCKAGRLERAFGLVKDMIQKEGIHPNSHTYDTLIQGCGRWGELDAALRLFHSMRIAGVAPTIVTYSVAIDACAKCGAAVAVDQAFELMTEMKRSGLEPNLVTYNSLIHTCARAKRSDLAFKVLQFIREDRILPDIVTLCSLVDACGRSGDVIRAFEIIEQLVMEFPSIKPNVPVYNALIHACFKANDFERMKIAFDALNREGLQPNVVTYSTLISAYAAKSRVEDVIYYLNKMQESGMCPNKLTFTSVISGYGRSGKVDQAMEMLEKARKMYGKPDEELYTAAIVAAIGGDRKETVLKLAKEMSLAGYCVPSVLNKMIRKAGDPERSGAELRSMLSAMEALNVRPQRVAIETIVKAYAEEGDVVSAFGVLPDMQRLGYPPNHQTYRSLIHACTLSKDPTHIRRARALFRKIRASIEDGHACLRSHRWRDLYDAVVRAVDKISDPSERARLLTGMLESMAKDCGKVYAYSLAERVCPEILKDLSFS</sequence>